<protein>
    <submittedName>
        <fullName evidence="1">Uncharacterized protein</fullName>
    </submittedName>
</protein>
<accession>A0A3B1DZJ2</accession>
<proteinExistence type="predicted"/>
<name>A0A3B1DZJ2_9ZZZZ</name>
<reference evidence="1" key="1">
    <citation type="submission" date="2018-06" db="EMBL/GenBank/DDBJ databases">
        <authorList>
            <person name="Zhirakovskaya E."/>
        </authorList>
    </citation>
    <scope>NUCLEOTIDE SEQUENCE</scope>
</reference>
<gene>
    <name evidence="1" type="ORF">MNBD_PLANCTO02-546</name>
</gene>
<dbReference type="AlphaFoldDB" id="A0A3B1DZJ2"/>
<dbReference type="EMBL" id="UOGL01000608">
    <property type="protein sequence ID" value="VAX42004.1"/>
    <property type="molecule type" value="Genomic_DNA"/>
</dbReference>
<organism evidence="1">
    <name type="scientific">hydrothermal vent metagenome</name>
    <dbReference type="NCBI Taxonomy" id="652676"/>
    <lineage>
        <taxon>unclassified sequences</taxon>
        <taxon>metagenomes</taxon>
        <taxon>ecological metagenomes</taxon>
    </lineage>
</organism>
<sequence>MNTFYELAVSRRNWIDEVLAPWCQTVTRKELLKAEMEWLDIAGKVDETATLWTWAWSRFPELVYDGLAGVNETREVCVTLKDGNKVVGFPDGRRTEKGMLYLVTSDSTTPEAGPFSIDDIKHVKHKEDDR</sequence>
<evidence type="ECO:0000313" key="1">
    <source>
        <dbReference type="EMBL" id="VAX42004.1"/>
    </source>
</evidence>